<reference evidence="1 2" key="1">
    <citation type="journal article" date="2015" name="Genome Biol. Evol.">
        <title>Phylogenomic analyses indicate that early fungi evolved digesting cell walls of algal ancestors of land plants.</title>
        <authorList>
            <person name="Chang Y."/>
            <person name="Wang S."/>
            <person name="Sekimoto S."/>
            <person name="Aerts A.L."/>
            <person name="Choi C."/>
            <person name="Clum A."/>
            <person name="LaButti K.M."/>
            <person name="Lindquist E.A."/>
            <person name="Yee Ngan C."/>
            <person name="Ohm R.A."/>
            <person name="Salamov A.A."/>
            <person name="Grigoriev I.V."/>
            <person name="Spatafora J.W."/>
            <person name="Berbee M.L."/>
        </authorList>
    </citation>
    <scope>NUCLEOTIDE SEQUENCE [LARGE SCALE GENOMIC DNA]</scope>
    <source>
        <strain evidence="1 2">JEL478</strain>
    </source>
</reference>
<gene>
    <name evidence="1" type="ORF">M427DRAFT_57966</name>
</gene>
<dbReference type="Gene3D" id="3.40.50.720">
    <property type="entry name" value="NAD(P)-binding Rossmann-like Domain"/>
    <property type="match status" value="1"/>
</dbReference>
<organism evidence="1 2">
    <name type="scientific">Gonapodya prolifera (strain JEL478)</name>
    <name type="common">Monoblepharis prolifera</name>
    <dbReference type="NCBI Taxonomy" id="1344416"/>
    <lineage>
        <taxon>Eukaryota</taxon>
        <taxon>Fungi</taxon>
        <taxon>Fungi incertae sedis</taxon>
        <taxon>Chytridiomycota</taxon>
        <taxon>Chytridiomycota incertae sedis</taxon>
        <taxon>Monoblepharidomycetes</taxon>
        <taxon>Monoblepharidales</taxon>
        <taxon>Gonapodyaceae</taxon>
        <taxon>Gonapodya</taxon>
    </lineage>
</organism>
<evidence type="ECO:0000313" key="1">
    <source>
        <dbReference type="EMBL" id="KXS13954.1"/>
    </source>
</evidence>
<protein>
    <recommendedName>
        <fullName evidence="3">NAD(P)-binding protein</fullName>
    </recommendedName>
</protein>
<dbReference type="OrthoDB" id="15140at2759"/>
<proteinExistence type="predicted"/>
<dbReference type="InterPro" id="IPR002347">
    <property type="entry name" value="SDR_fam"/>
</dbReference>
<dbReference type="EMBL" id="KQ965772">
    <property type="protein sequence ID" value="KXS13954.1"/>
    <property type="molecule type" value="Genomic_DNA"/>
</dbReference>
<keyword evidence="2" id="KW-1185">Reference proteome</keyword>
<name>A0A139ABD7_GONPJ</name>
<dbReference type="AlphaFoldDB" id="A0A139ABD7"/>
<accession>A0A139ABD7</accession>
<dbReference type="Pfam" id="PF13561">
    <property type="entry name" value="adh_short_C2"/>
    <property type="match status" value="1"/>
</dbReference>
<sequence length="53" mass="5634">MAPEAYKQFEQLNILKRAADPSEVTSFAVLLASDEESFVTGGEHVVDGGKPGP</sequence>
<evidence type="ECO:0000313" key="2">
    <source>
        <dbReference type="Proteomes" id="UP000070544"/>
    </source>
</evidence>
<evidence type="ECO:0008006" key="3">
    <source>
        <dbReference type="Google" id="ProtNLM"/>
    </source>
</evidence>
<dbReference type="SUPFAM" id="SSF51735">
    <property type="entry name" value="NAD(P)-binding Rossmann-fold domains"/>
    <property type="match status" value="1"/>
</dbReference>
<dbReference type="Proteomes" id="UP000070544">
    <property type="component" value="Unassembled WGS sequence"/>
</dbReference>
<dbReference type="InterPro" id="IPR036291">
    <property type="entry name" value="NAD(P)-bd_dom_sf"/>
</dbReference>